<geneLocation type="plasmid" evidence="1">
    <name>pL289</name>
</geneLocation>
<evidence type="ECO:0000313" key="1">
    <source>
        <dbReference type="EMBL" id="ARP21686.1"/>
    </source>
</evidence>
<keyword evidence="1" id="KW-0614">Plasmid</keyword>
<sequence>MITSGYTLALYCDCAKCKEDNYYFQAKTEYVGETFAECAKQAREDGWTISRCKRYCSAPKHSKAIKE</sequence>
<gene>
    <name evidence="1" type="ORF">K05K4_49770</name>
</gene>
<reference evidence="1" key="1">
    <citation type="submission" date="2016-10" db="EMBL/GenBank/DDBJ databases">
        <title>The High Quality Genome of Vibrio alginolyticus K01M1.</title>
        <authorList>
            <person name="Wendling C."/>
            <person name="Chibani C.M."/>
            <person name="Hertel R."/>
            <person name="Sproer C."/>
            <person name="Bunk B."/>
            <person name="Overmann J."/>
            <person name="Roth O."/>
            <person name="Liesegang H."/>
        </authorList>
    </citation>
    <scope>NUCLEOTIDE SEQUENCE</scope>
    <source>
        <strain evidence="1">K05K4</strain>
        <plasmid evidence="1">pL289</plasmid>
    </source>
</reference>
<accession>A0A1W6UF28</accession>
<dbReference type="RefSeq" id="WP_025767363.1">
    <property type="nucleotide sequence ID" value="NZ_CP017898.1"/>
</dbReference>
<organism evidence="1">
    <name type="scientific">Vibrio alginolyticus</name>
    <dbReference type="NCBI Taxonomy" id="663"/>
    <lineage>
        <taxon>Bacteria</taxon>
        <taxon>Pseudomonadati</taxon>
        <taxon>Pseudomonadota</taxon>
        <taxon>Gammaproteobacteria</taxon>
        <taxon>Vibrionales</taxon>
        <taxon>Vibrionaceae</taxon>
        <taxon>Vibrio</taxon>
    </lineage>
</organism>
<name>A0A1W6UF28_VIBAL</name>
<dbReference type="EMBL" id="CP017904">
    <property type="protein sequence ID" value="ARP21686.1"/>
    <property type="molecule type" value="Genomic_DNA"/>
</dbReference>
<dbReference type="AlphaFoldDB" id="A0A1W6UF28"/>
<proteinExistence type="predicted"/>
<protein>
    <submittedName>
        <fullName evidence="1">Uncharacterized protein</fullName>
    </submittedName>
</protein>